<protein>
    <submittedName>
        <fullName evidence="2">Uncharacterized protein</fullName>
    </submittedName>
</protein>
<comment type="caution">
    <text evidence="2">The sequence shown here is derived from an EMBL/GenBank/DDBJ whole genome shotgun (WGS) entry which is preliminary data.</text>
</comment>
<name>A0A8X8X3S3_SALSN</name>
<dbReference type="AlphaFoldDB" id="A0A8X8X3S3"/>
<gene>
    <name evidence="2" type="ORF">SASPL_133426</name>
</gene>
<proteinExistence type="predicted"/>
<organism evidence="2">
    <name type="scientific">Salvia splendens</name>
    <name type="common">Scarlet sage</name>
    <dbReference type="NCBI Taxonomy" id="180675"/>
    <lineage>
        <taxon>Eukaryota</taxon>
        <taxon>Viridiplantae</taxon>
        <taxon>Streptophyta</taxon>
        <taxon>Embryophyta</taxon>
        <taxon>Tracheophyta</taxon>
        <taxon>Spermatophyta</taxon>
        <taxon>Magnoliopsida</taxon>
        <taxon>eudicotyledons</taxon>
        <taxon>Gunneridae</taxon>
        <taxon>Pentapetalae</taxon>
        <taxon>asterids</taxon>
        <taxon>lamiids</taxon>
        <taxon>Lamiales</taxon>
        <taxon>Lamiaceae</taxon>
        <taxon>Nepetoideae</taxon>
        <taxon>Mentheae</taxon>
        <taxon>Salviinae</taxon>
        <taxon>Salvia</taxon>
        <taxon>Salvia subgen. Calosphace</taxon>
        <taxon>core Calosphace</taxon>
    </lineage>
</organism>
<keyword evidence="3" id="KW-1185">Reference proteome</keyword>
<feature type="region of interest" description="Disordered" evidence="1">
    <location>
        <begin position="118"/>
        <end position="141"/>
    </location>
</feature>
<dbReference type="Proteomes" id="UP000298416">
    <property type="component" value="Unassembled WGS sequence"/>
</dbReference>
<sequence length="225" mass="25515">MDRGRGQLEETTSLCKRRMVKGVNGDLFGMGVVQGVGDGHGEVEFTDLGEDLEAADVNAQDQGGDFQIQEDGGSPRGLSNRFSMLYSLSVESSGGLCTGPSAFTPFLKLLPNGDYEDEKYEDEKDWDYEEDPEDENMPQSEVDRCWREKTGTRGMINVQLKLSRLKRSLKIWNRVVFGNIFEKLRKAEAEAREAQEKYEQEPSPDLRYDMNRTTAEYLSQRFSPV</sequence>
<feature type="compositionally biased region" description="Acidic residues" evidence="1">
    <location>
        <begin position="118"/>
        <end position="136"/>
    </location>
</feature>
<reference evidence="2" key="2">
    <citation type="submission" date="2020-08" db="EMBL/GenBank/DDBJ databases">
        <title>Plant Genome Project.</title>
        <authorList>
            <person name="Zhang R.-G."/>
        </authorList>
    </citation>
    <scope>NUCLEOTIDE SEQUENCE</scope>
    <source>
        <strain evidence="2">Huo1</strain>
        <tissue evidence="2">Leaf</tissue>
    </source>
</reference>
<evidence type="ECO:0000256" key="1">
    <source>
        <dbReference type="SAM" id="MobiDB-lite"/>
    </source>
</evidence>
<dbReference type="EMBL" id="PNBA02000012">
    <property type="protein sequence ID" value="KAG6405832.1"/>
    <property type="molecule type" value="Genomic_DNA"/>
</dbReference>
<evidence type="ECO:0000313" key="2">
    <source>
        <dbReference type="EMBL" id="KAG6405832.1"/>
    </source>
</evidence>
<evidence type="ECO:0000313" key="3">
    <source>
        <dbReference type="Proteomes" id="UP000298416"/>
    </source>
</evidence>
<reference evidence="2" key="1">
    <citation type="submission" date="2018-01" db="EMBL/GenBank/DDBJ databases">
        <authorList>
            <person name="Mao J.F."/>
        </authorList>
    </citation>
    <scope>NUCLEOTIDE SEQUENCE</scope>
    <source>
        <strain evidence="2">Huo1</strain>
        <tissue evidence="2">Leaf</tissue>
    </source>
</reference>
<accession>A0A8X8X3S3</accession>